<dbReference type="Proteomes" id="UP001154282">
    <property type="component" value="Unassembled WGS sequence"/>
</dbReference>
<name>A0AAV0NB56_9ROSI</name>
<evidence type="ECO:0000313" key="3">
    <source>
        <dbReference type="Proteomes" id="UP001154282"/>
    </source>
</evidence>
<feature type="transmembrane region" description="Helical" evidence="1">
    <location>
        <begin position="6"/>
        <end position="28"/>
    </location>
</feature>
<protein>
    <submittedName>
        <fullName evidence="2">Uncharacterized protein</fullName>
    </submittedName>
</protein>
<keyword evidence="1" id="KW-0472">Membrane</keyword>
<organism evidence="2 3">
    <name type="scientific">Linum tenue</name>
    <dbReference type="NCBI Taxonomy" id="586396"/>
    <lineage>
        <taxon>Eukaryota</taxon>
        <taxon>Viridiplantae</taxon>
        <taxon>Streptophyta</taxon>
        <taxon>Embryophyta</taxon>
        <taxon>Tracheophyta</taxon>
        <taxon>Spermatophyta</taxon>
        <taxon>Magnoliopsida</taxon>
        <taxon>eudicotyledons</taxon>
        <taxon>Gunneridae</taxon>
        <taxon>Pentapetalae</taxon>
        <taxon>rosids</taxon>
        <taxon>fabids</taxon>
        <taxon>Malpighiales</taxon>
        <taxon>Linaceae</taxon>
        <taxon>Linum</taxon>
    </lineage>
</organism>
<proteinExistence type="predicted"/>
<evidence type="ECO:0000256" key="1">
    <source>
        <dbReference type="SAM" id="Phobius"/>
    </source>
</evidence>
<dbReference type="AlphaFoldDB" id="A0AAV0NB56"/>
<keyword evidence="1" id="KW-1133">Transmembrane helix</keyword>
<accession>A0AAV0NB56</accession>
<keyword evidence="3" id="KW-1185">Reference proteome</keyword>
<dbReference type="EMBL" id="CAMGYJ010000008">
    <property type="protein sequence ID" value="CAI0455720.1"/>
    <property type="molecule type" value="Genomic_DNA"/>
</dbReference>
<evidence type="ECO:0000313" key="2">
    <source>
        <dbReference type="EMBL" id="CAI0455720.1"/>
    </source>
</evidence>
<keyword evidence="1" id="KW-0812">Transmembrane</keyword>
<comment type="caution">
    <text evidence="2">The sequence shown here is derived from an EMBL/GenBank/DDBJ whole genome shotgun (WGS) entry which is preliminary data.</text>
</comment>
<gene>
    <name evidence="2" type="ORF">LITE_LOCUS32464</name>
</gene>
<sequence>MVPIGLVASVPSLLFAFLQFPLLVELLFSTFGPSIFGKQSDEIIM</sequence>
<reference evidence="2" key="1">
    <citation type="submission" date="2022-08" db="EMBL/GenBank/DDBJ databases">
        <authorList>
            <person name="Gutierrez-Valencia J."/>
        </authorList>
    </citation>
    <scope>NUCLEOTIDE SEQUENCE</scope>
</reference>